<name>A0ABP4UN59_9ACTN</name>
<comment type="similarity">
    <text evidence="1">Belongs to the helicase family. UvrD subfamily.</text>
</comment>
<protein>
    <recommendedName>
        <fullName evidence="13">DNA 3'-5' helicase</fullName>
        <ecNumber evidence="13">5.6.2.4</ecNumber>
    </recommendedName>
</protein>
<organism evidence="18 19">
    <name type="scientific">Fodinicola feengrottensis</name>
    <dbReference type="NCBI Taxonomy" id="435914"/>
    <lineage>
        <taxon>Bacteria</taxon>
        <taxon>Bacillati</taxon>
        <taxon>Actinomycetota</taxon>
        <taxon>Actinomycetes</taxon>
        <taxon>Mycobacteriales</taxon>
        <taxon>Fodinicola</taxon>
    </lineage>
</organism>
<feature type="domain" description="UvrD-like helicase ATP-binding" evidence="16">
    <location>
        <begin position="19"/>
        <end position="353"/>
    </location>
</feature>
<keyword evidence="7" id="KW-0269">Exonuclease</keyword>
<dbReference type="InterPro" id="IPR038726">
    <property type="entry name" value="PDDEXK_AddAB-type"/>
</dbReference>
<evidence type="ECO:0000313" key="18">
    <source>
        <dbReference type="EMBL" id="GAA1705757.1"/>
    </source>
</evidence>
<reference evidence="19" key="1">
    <citation type="journal article" date="2019" name="Int. J. Syst. Evol. Microbiol.">
        <title>The Global Catalogue of Microorganisms (GCM) 10K type strain sequencing project: providing services to taxonomists for standard genome sequencing and annotation.</title>
        <authorList>
            <consortium name="The Broad Institute Genomics Platform"/>
            <consortium name="The Broad Institute Genome Sequencing Center for Infectious Disease"/>
            <person name="Wu L."/>
            <person name="Ma J."/>
        </authorList>
    </citation>
    <scope>NUCLEOTIDE SEQUENCE [LARGE SCALE GENOMIC DNA]</scope>
    <source>
        <strain evidence="19">JCM 14718</strain>
    </source>
</reference>
<keyword evidence="5 15" id="KW-0378">Hydrolase</keyword>
<dbReference type="SUPFAM" id="SSF52980">
    <property type="entry name" value="Restriction endonuclease-like"/>
    <property type="match status" value="1"/>
</dbReference>
<dbReference type="InterPro" id="IPR014017">
    <property type="entry name" value="DNA_helicase_UvrD-like_C"/>
</dbReference>
<evidence type="ECO:0000313" key="19">
    <source>
        <dbReference type="Proteomes" id="UP001500618"/>
    </source>
</evidence>
<evidence type="ECO:0000259" key="17">
    <source>
        <dbReference type="PROSITE" id="PS51217"/>
    </source>
</evidence>
<accession>A0ABP4UN59</accession>
<dbReference type="PANTHER" id="PTHR11070:SF55">
    <property type="entry name" value="DNA 3'-5' HELICASE"/>
    <property type="match status" value="1"/>
</dbReference>
<evidence type="ECO:0000256" key="2">
    <source>
        <dbReference type="ARBA" id="ARBA00022722"/>
    </source>
</evidence>
<dbReference type="Pfam" id="PF00580">
    <property type="entry name" value="UvrD-helicase"/>
    <property type="match status" value="1"/>
</dbReference>
<evidence type="ECO:0000256" key="4">
    <source>
        <dbReference type="ARBA" id="ARBA00022763"/>
    </source>
</evidence>
<proteinExistence type="inferred from homology"/>
<evidence type="ECO:0000256" key="5">
    <source>
        <dbReference type="ARBA" id="ARBA00022801"/>
    </source>
</evidence>
<dbReference type="PROSITE" id="PS51198">
    <property type="entry name" value="UVRD_HELICASE_ATP_BIND"/>
    <property type="match status" value="1"/>
</dbReference>
<dbReference type="Gene3D" id="3.40.50.300">
    <property type="entry name" value="P-loop containing nucleotide triphosphate hydrolases"/>
    <property type="match status" value="3"/>
</dbReference>
<dbReference type="Pfam" id="PF12705">
    <property type="entry name" value="PDDEXK_1"/>
    <property type="match status" value="1"/>
</dbReference>
<keyword evidence="19" id="KW-1185">Reference proteome</keyword>
<keyword evidence="6 15" id="KW-0347">Helicase</keyword>
<evidence type="ECO:0000259" key="16">
    <source>
        <dbReference type="PROSITE" id="PS51198"/>
    </source>
</evidence>
<dbReference type="GO" id="GO:0004386">
    <property type="term" value="F:helicase activity"/>
    <property type="evidence" value="ECO:0007669"/>
    <property type="project" value="UniProtKB-KW"/>
</dbReference>
<keyword evidence="2" id="KW-0540">Nuclease</keyword>
<keyword evidence="10" id="KW-0234">DNA repair</keyword>
<evidence type="ECO:0000256" key="7">
    <source>
        <dbReference type="ARBA" id="ARBA00022839"/>
    </source>
</evidence>
<dbReference type="EMBL" id="BAAANY010000031">
    <property type="protein sequence ID" value="GAA1705757.1"/>
    <property type="molecule type" value="Genomic_DNA"/>
</dbReference>
<dbReference type="InterPro" id="IPR000212">
    <property type="entry name" value="DNA_helicase_UvrD/REP"/>
</dbReference>
<keyword evidence="8 15" id="KW-0067">ATP-binding</keyword>
<evidence type="ECO:0000256" key="11">
    <source>
        <dbReference type="ARBA" id="ARBA00023235"/>
    </source>
</evidence>
<feature type="domain" description="UvrD-like helicase C-terminal" evidence="17">
    <location>
        <begin position="354"/>
        <end position="660"/>
    </location>
</feature>
<dbReference type="PANTHER" id="PTHR11070">
    <property type="entry name" value="UVRD / RECB / PCRA DNA HELICASE FAMILY MEMBER"/>
    <property type="match status" value="1"/>
</dbReference>
<dbReference type="Gene3D" id="1.10.486.10">
    <property type="entry name" value="PCRA, domain 4"/>
    <property type="match status" value="1"/>
</dbReference>
<evidence type="ECO:0000256" key="12">
    <source>
        <dbReference type="ARBA" id="ARBA00034617"/>
    </source>
</evidence>
<dbReference type="InterPro" id="IPR011604">
    <property type="entry name" value="PDDEXK-like_dom_sf"/>
</dbReference>
<dbReference type="Gene3D" id="3.90.320.10">
    <property type="match status" value="1"/>
</dbReference>
<feature type="binding site" evidence="15">
    <location>
        <begin position="40"/>
        <end position="47"/>
    </location>
    <ligand>
        <name>ATP</name>
        <dbReference type="ChEBI" id="CHEBI:30616"/>
    </ligand>
</feature>
<evidence type="ECO:0000256" key="9">
    <source>
        <dbReference type="ARBA" id="ARBA00023125"/>
    </source>
</evidence>
<dbReference type="InterPro" id="IPR027417">
    <property type="entry name" value="P-loop_NTPase"/>
</dbReference>
<evidence type="ECO:0000256" key="3">
    <source>
        <dbReference type="ARBA" id="ARBA00022741"/>
    </source>
</evidence>
<comment type="catalytic activity">
    <reaction evidence="14">
        <text>ATP + H2O = ADP + phosphate + H(+)</text>
        <dbReference type="Rhea" id="RHEA:13065"/>
        <dbReference type="ChEBI" id="CHEBI:15377"/>
        <dbReference type="ChEBI" id="CHEBI:15378"/>
        <dbReference type="ChEBI" id="CHEBI:30616"/>
        <dbReference type="ChEBI" id="CHEBI:43474"/>
        <dbReference type="ChEBI" id="CHEBI:456216"/>
        <dbReference type="EC" id="5.6.2.4"/>
    </reaction>
</comment>
<keyword evidence="11" id="KW-0413">Isomerase</keyword>
<keyword evidence="9" id="KW-0238">DNA-binding</keyword>
<dbReference type="EC" id="5.6.2.4" evidence="13"/>
<comment type="caution">
    <text evidence="18">The sequence shown here is derived from an EMBL/GenBank/DDBJ whole genome shotgun (WGS) entry which is preliminary data.</text>
</comment>
<evidence type="ECO:0000256" key="8">
    <source>
        <dbReference type="ARBA" id="ARBA00022840"/>
    </source>
</evidence>
<dbReference type="Gene3D" id="1.10.10.160">
    <property type="match status" value="1"/>
</dbReference>
<evidence type="ECO:0000256" key="13">
    <source>
        <dbReference type="ARBA" id="ARBA00034808"/>
    </source>
</evidence>
<dbReference type="Pfam" id="PF13361">
    <property type="entry name" value="UvrD_C"/>
    <property type="match status" value="2"/>
</dbReference>
<dbReference type="RefSeq" id="WP_344313964.1">
    <property type="nucleotide sequence ID" value="NZ_BAAANY010000031.1"/>
</dbReference>
<dbReference type="Proteomes" id="UP001500618">
    <property type="component" value="Unassembled WGS sequence"/>
</dbReference>
<evidence type="ECO:0000256" key="15">
    <source>
        <dbReference type="PROSITE-ProRule" id="PRU00560"/>
    </source>
</evidence>
<keyword evidence="4" id="KW-0227">DNA damage</keyword>
<dbReference type="SUPFAM" id="SSF52540">
    <property type="entry name" value="P-loop containing nucleoside triphosphate hydrolases"/>
    <property type="match status" value="1"/>
</dbReference>
<keyword evidence="3 15" id="KW-0547">Nucleotide-binding</keyword>
<dbReference type="InterPro" id="IPR013986">
    <property type="entry name" value="DExx_box_DNA_helicase_dom_sf"/>
</dbReference>
<evidence type="ECO:0000256" key="1">
    <source>
        <dbReference type="ARBA" id="ARBA00009922"/>
    </source>
</evidence>
<sequence length="1101" mass="119045">MTATLALDPFQLAERLRLPRPTDDQAAVIAAPVEPSLVVAGAGSGKTETMTSRVVWLVASGAVRADAVIGLTFTRKAAAELAQRLRRRLAQVRALGLLPPGEQGAVDGEPMVSTYHSYASRLVAEHGLRIGVEPSVRLLGEAACWQLAFKVVHSWDGPMDAVDLAPATVVQAIVALSGELADHLVDPEQLADFTAALVGQVEALPRKVGGSADAPLAPMARVLTRQKARVQLLPLLAEYQRLKREREVLDFGDQMRLAAEIAREVPEVGAVERTRYGVVLLDEYQDTGHSQLVLLRSLFGGGHPVTAVGDPCQSIYSWRGASAGTLARFRSEFRTVDKTPAPRYALQTSFRNSASVLAVANRVSGPLRGGGIDVDELMPGPGAGAGQVSCAVYETVNDETDSIVDRVSRLWAVDADRRAAGQGGRSIAVLCRKRTRLEPIAEALRLEGIPVEVVGIGGLLATPEVRDLVATLRVVVQPRAGDALMRLLTGVRWRIGARDLEALGRWARVMVRQNRGESGQSPVPGELDEVSIVDALDQLPPADWFSPQGYARLRHLAGELAGLRRRAGQPLPDLVADVERTLRLDIEVASRPGRSPSTARSNLDRFADVCADFVGTGQVTLPAFLAYLEAAEKAERGLEAGDVDVDPDRVQLLTVHGAKGLEWDAVFVPGLVDGFFPASAGSPESAWLTDISQLPFPLRGDRDSLPVLNLARAHTQKDADLARESFRADCGQRDLTEERRLAYVALTRARSVLVCTGYRWGEGKQAVRPSGFLEEVRETCEDGAGTVLEWAKEPAEDAANPLLAEAVTHTWPYDPLAARRPAMEVGADLVRTALAELGVGNAAEMADESLQPSLFSVTEMLPTEDIAVADSWRQDVDVLLAERARRARRNDLVVTLPGELSVSRLVALRRDPAELARRLRRPMPYKPAPLARRGTAFHAWLERRFTADVLLDLDSMPGAADAGAEPDSELSALQTAFEASEWAMRTPHAVEVPFQMVIGGMVIRGRMDAVFKTADQGHAQTWQVVDWKTGRPPTGKDAEAAAIQLAAYRLAWARLRHVPLERVSAAFHYVRANRTVRPADLLDSDGLAALIASVPLAEPSS</sequence>
<gene>
    <name evidence="18" type="ORF">GCM10009765_63900</name>
</gene>
<comment type="catalytic activity">
    <reaction evidence="12">
        <text>Couples ATP hydrolysis with the unwinding of duplex DNA by translocating in the 3'-5' direction.</text>
        <dbReference type="EC" id="5.6.2.4"/>
    </reaction>
</comment>
<evidence type="ECO:0000256" key="10">
    <source>
        <dbReference type="ARBA" id="ARBA00023204"/>
    </source>
</evidence>
<evidence type="ECO:0000256" key="6">
    <source>
        <dbReference type="ARBA" id="ARBA00022806"/>
    </source>
</evidence>
<dbReference type="InterPro" id="IPR014016">
    <property type="entry name" value="UvrD-like_ATP-bd"/>
</dbReference>
<dbReference type="PROSITE" id="PS51217">
    <property type="entry name" value="UVRD_HELICASE_CTER"/>
    <property type="match status" value="1"/>
</dbReference>
<evidence type="ECO:0000256" key="14">
    <source>
        <dbReference type="ARBA" id="ARBA00048988"/>
    </source>
</evidence>
<dbReference type="InterPro" id="IPR011335">
    <property type="entry name" value="Restrct_endonuc-II-like"/>
</dbReference>
<dbReference type="CDD" id="cd17932">
    <property type="entry name" value="DEXQc_UvrD"/>
    <property type="match status" value="1"/>
</dbReference>